<protein>
    <submittedName>
        <fullName evidence="2">Uncharacterized protein</fullName>
    </submittedName>
</protein>
<comment type="caution">
    <text evidence="2">The sequence shown here is derived from an EMBL/GenBank/DDBJ whole genome shotgun (WGS) entry which is preliminary data.</text>
</comment>
<dbReference type="AlphaFoldDB" id="A0A2T7NIE7"/>
<reference evidence="2 3" key="1">
    <citation type="submission" date="2018-04" db="EMBL/GenBank/DDBJ databases">
        <title>The genome of golden apple snail Pomacea canaliculata provides insight into stress tolerance and invasive adaptation.</title>
        <authorList>
            <person name="Liu C."/>
            <person name="Liu B."/>
            <person name="Ren Y."/>
            <person name="Zhang Y."/>
            <person name="Wang H."/>
            <person name="Li S."/>
            <person name="Jiang F."/>
            <person name="Yin L."/>
            <person name="Zhang G."/>
            <person name="Qian W."/>
            <person name="Fan W."/>
        </authorList>
    </citation>
    <scope>NUCLEOTIDE SEQUENCE [LARGE SCALE GENOMIC DNA]</scope>
    <source>
        <strain evidence="2">SZHN2017</strain>
        <tissue evidence="2">Muscle</tissue>
    </source>
</reference>
<sequence>MTAAAAVAVHSYTRQQSTTKRDAATWCDDAASFCAASLFDDAPAPEPSRCVGQLASACAGLPETERKPQGQHSRRKELQVPQTTNGGYKRGRDTTPVGFVAPALSCRKPAQGVLKLKVVQGKMNNYERRGLTTPTPIERREDIVVAFRRQD</sequence>
<proteinExistence type="predicted"/>
<gene>
    <name evidence="2" type="ORF">C0Q70_19112</name>
</gene>
<dbReference type="EMBL" id="PZQS01000012">
    <property type="protein sequence ID" value="PVD20949.1"/>
    <property type="molecule type" value="Genomic_DNA"/>
</dbReference>
<feature type="region of interest" description="Disordered" evidence="1">
    <location>
        <begin position="1"/>
        <end position="21"/>
    </location>
</feature>
<name>A0A2T7NIE7_POMCA</name>
<evidence type="ECO:0000313" key="3">
    <source>
        <dbReference type="Proteomes" id="UP000245119"/>
    </source>
</evidence>
<keyword evidence="3" id="KW-1185">Reference proteome</keyword>
<feature type="region of interest" description="Disordered" evidence="1">
    <location>
        <begin position="61"/>
        <end position="94"/>
    </location>
</feature>
<evidence type="ECO:0000313" key="2">
    <source>
        <dbReference type="EMBL" id="PVD20949.1"/>
    </source>
</evidence>
<organism evidence="2 3">
    <name type="scientific">Pomacea canaliculata</name>
    <name type="common">Golden apple snail</name>
    <dbReference type="NCBI Taxonomy" id="400727"/>
    <lineage>
        <taxon>Eukaryota</taxon>
        <taxon>Metazoa</taxon>
        <taxon>Spiralia</taxon>
        <taxon>Lophotrochozoa</taxon>
        <taxon>Mollusca</taxon>
        <taxon>Gastropoda</taxon>
        <taxon>Caenogastropoda</taxon>
        <taxon>Architaenioglossa</taxon>
        <taxon>Ampullarioidea</taxon>
        <taxon>Ampullariidae</taxon>
        <taxon>Pomacea</taxon>
    </lineage>
</organism>
<dbReference type="Proteomes" id="UP000245119">
    <property type="component" value="Linkage Group LG12"/>
</dbReference>
<accession>A0A2T7NIE7</accession>
<evidence type="ECO:0000256" key="1">
    <source>
        <dbReference type="SAM" id="MobiDB-lite"/>
    </source>
</evidence>